<dbReference type="EMBL" id="WBOS01000013">
    <property type="protein sequence ID" value="KAB2330798.1"/>
    <property type="molecule type" value="Genomic_DNA"/>
</dbReference>
<dbReference type="CDD" id="cd15787">
    <property type="entry name" value="YycH_N"/>
    <property type="match status" value="1"/>
</dbReference>
<protein>
    <recommendedName>
        <fullName evidence="1">Regulatory protein YycH domain-containing protein</fullName>
    </recommendedName>
</protein>
<dbReference type="AlphaFoldDB" id="A0A6L3V0N7"/>
<accession>A0A6L3V0N7</accession>
<sequence>MTYENIKSLILVILVCFSVLLTWSIWTYQPNLETMEKAKTVQEVAISKKKDAEEIVKPDRIIYHYSKDKQLGTTDIDEINKVISEISRWNFAEFVNVSDDIKNYSTFANNPGNATIQFPDSIPIDFYRTIIEMKEKKIPNFYFDQIVIDTEGIQKDQAFVYFVSSERDQAYRSQVSASYVQNFTNGFFNNAEYNLRYIKYFPYKTTSGRVLYLPQDETKMLQFQYLFTRLDSEKYKNALFKVPSVVRKNYQPSGEEYTNGSSSLRVNYDRNTLSYVNPARSSESLLSSKGLLKRSIDFVNEHGGWTDSYRFVEMDEMTHQVLFRLYDDKGYPIFSIGSGISEINEIWGQSEIYKYIRSNFLKGLRMDPTETTLPSGQEAIQLLESKGLDMAGLQDMALGYAMEKDTKLVYLEPSWFYRYNGSWYQLTKDETRGEANHGLE</sequence>
<dbReference type="OrthoDB" id="2382185at2"/>
<gene>
    <name evidence="2" type="ORF">F7731_19570</name>
</gene>
<reference evidence="2 3" key="1">
    <citation type="journal article" date="2016" name="Antonie Van Leeuwenhoek">
        <title>Bacillus depressus sp. nov., isolated from soil of a sunflower field.</title>
        <authorList>
            <person name="Wei X."/>
            <person name="Xin D."/>
            <person name="Xin Y."/>
            <person name="Zhang H."/>
            <person name="Wang T."/>
            <person name="Zhang J."/>
        </authorList>
    </citation>
    <scope>NUCLEOTIDE SEQUENCE [LARGE SCALE GENOMIC DNA]</scope>
    <source>
        <strain evidence="2 3">BZ1</strain>
    </source>
</reference>
<comment type="caution">
    <text evidence="2">The sequence shown here is derived from an EMBL/GenBank/DDBJ whole genome shotgun (WGS) entry which is preliminary data.</text>
</comment>
<evidence type="ECO:0000313" key="3">
    <source>
        <dbReference type="Proteomes" id="UP000481030"/>
    </source>
</evidence>
<feature type="domain" description="Regulatory protein YycH" evidence="1">
    <location>
        <begin position="4"/>
        <end position="440"/>
    </location>
</feature>
<dbReference type="InterPro" id="IPR009996">
    <property type="entry name" value="YycH"/>
</dbReference>
<dbReference type="Gene3D" id="3.10.450.310">
    <property type="match status" value="1"/>
</dbReference>
<name>A0A6L3V0N7_9BACI</name>
<dbReference type="Gene3D" id="3.30.310.160">
    <property type="entry name" value="YycH protein, domain 2"/>
    <property type="match status" value="1"/>
</dbReference>
<dbReference type="InterPro" id="IPR042274">
    <property type="entry name" value="YycH/YycI_2"/>
</dbReference>
<dbReference type="RefSeq" id="WP_151536475.1">
    <property type="nucleotide sequence ID" value="NZ_WBOS01000013.1"/>
</dbReference>
<dbReference type="Pfam" id="PF07435">
    <property type="entry name" value="YycH"/>
    <property type="match status" value="1"/>
</dbReference>
<keyword evidence="3" id="KW-1185">Reference proteome</keyword>
<evidence type="ECO:0000259" key="1">
    <source>
        <dbReference type="Pfam" id="PF07435"/>
    </source>
</evidence>
<dbReference type="Proteomes" id="UP000481030">
    <property type="component" value="Unassembled WGS sequence"/>
</dbReference>
<organism evidence="2 3">
    <name type="scientific">Cytobacillus depressus</name>
    <dbReference type="NCBI Taxonomy" id="1602942"/>
    <lineage>
        <taxon>Bacteria</taxon>
        <taxon>Bacillati</taxon>
        <taxon>Bacillota</taxon>
        <taxon>Bacilli</taxon>
        <taxon>Bacillales</taxon>
        <taxon>Bacillaceae</taxon>
        <taxon>Cytobacillus</taxon>
    </lineage>
</organism>
<proteinExistence type="predicted"/>
<evidence type="ECO:0000313" key="2">
    <source>
        <dbReference type="EMBL" id="KAB2330798.1"/>
    </source>
</evidence>